<reference evidence="4" key="1">
    <citation type="submission" date="2016-07" db="EMBL/GenBank/DDBJ databases">
        <title>Sequence Frankia sp. strain CcI1.17.</title>
        <authorList>
            <person name="Ghodhbane-Gtari F."/>
            <person name="Swanson E."/>
            <person name="Gueddou A."/>
            <person name="Morris K."/>
            <person name="Hezbri K."/>
            <person name="Ktari A."/>
            <person name="Nouioui I."/>
            <person name="Abebe-Akele F."/>
            <person name="Simpson S."/>
            <person name="Thomas K."/>
            <person name="Gtari M."/>
            <person name="Tisa L.S."/>
            <person name="Hurst S."/>
        </authorList>
    </citation>
    <scope>NUCLEOTIDE SEQUENCE [LARGE SCALE GENOMIC DNA]</scope>
    <source>
        <strain evidence="4">Cc1.17</strain>
    </source>
</reference>
<keyword evidence="2" id="KW-0812">Transmembrane</keyword>
<sequence length="66" mass="7225">MVIAGAGVEEHERRTGAPPQPLRVRQGAEGQQNPRVRQRNAWLRRMVGLSAGSLVAGLVIGFRLPR</sequence>
<feature type="transmembrane region" description="Helical" evidence="2">
    <location>
        <begin position="42"/>
        <end position="64"/>
    </location>
</feature>
<comment type="caution">
    <text evidence="3">The sequence shown here is derived from an EMBL/GenBank/DDBJ whole genome shotgun (WGS) entry which is preliminary data.</text>
</comment>
<evidence type="ECO:0000256" key="1">
    <source>
        <dbReference type="SAM" id="MobiDB-lite"/>
    </source>
</evidence>
<keyword evidence="4" id="KW-1185">Reference proteome</keyword>
<evidence type="ECO:0000313" key="3">
    <source>
        <dbReference type="EMBL" id="OHV43201.1"/>
    </source>
</evidence>
<dbReference type="Proteomes" id="UP000179627">
    <property type="component" value="Unassembled WGS sequence"/>
</dbReference>
<dbReference type="AlphaFoldDB" id="A0A1S1RBK0"/>
<evidence type="ECO:0000313" key="4">
    <source>
        <dbReference type="Proteomes" id="UP000179627"/>
    </source>
</evidence>
<dbReference type="EMBL" id="MBLM01000036">
    <property type="protein sequence ID" value="OHV43201.1"/>
    <property type="molecule type" value="Genomic_DNA"/>
</dbReference>
<dbReference type="RefSeq" id="WP_071082775.1">
    <property type="nucleotide sequence ID" value="NZ_MBLM01000036.1"/>
</dbReference>
<evidence type="ECO:0000256" key="2">
    <source>
        <dbReference type="SAM" id="Phobius"/>
    </source>
</evidence>
<organism evidence="3 4">
    <name type="scientific">Parafrankia colletiae</name>
    <dbReference type="NCBI Taxonomy" id="573497"/>
    <lineage>
        <taxon>Bacteria</taxon>
        <taxon>Bacillati</taxon>
        <taxon>Actinomycetota</taxon>
        <taxon>Actinomycetes</taxon>
        <taxon>Frankiales</taxon>
        <taxon>Frankiaceae</taxon>
        <taxon>Parafrankia</taxon>
    </lineage>
</organism>
<gene>
    <name evidence="3" type="ORF">CC117_11350</name>
</gene>
<protein>
    <submittedName>
        <fullName evidence="3">Uncharacterized protein</fullName>
    </submittedName>
</protein>
<dbReference type="OrthoDB" id="9856455at2"/>
<feature type="region of interest" description="Disordered" evidence="1">
    <location>
        <begin position="1"/>
        <end position="37"/>
    </location>
</feature>
<proteinExistence type="predicted"/>
<keyword evidence="2" id="KW-0472">Membrane</keyword>
<name>A0A1S1RBK0_9ACTN</name>
<keyword evidence="2" id="KW-1133">Transmembrane helix</keyword>
<accession>A0A1S1RBK0</accession>